<organism evidence="1 2">
    <name type="scientific">Portunus trituberculatus</name>
    <name type="common">Swimming crab</name>
    <name type="synonym">Neptunus trituberculatus</name>
    <dbReference type="NCBI Taxonomy" id="210409"/>
    <lineage>
        <taxon>Eukaryota</taxon>
        <taxon>Metazoa</taxon>
        <taxon>Ecdysozoa</taxon>
        <taxon>Arthropoda</taxon>
        <taxon>Crustacea</taxon>
        <taxon>Multicrustacea</taxon>
        <taxon>Malacostraca</taxon>
        <taxon>Eumalacostraca</taxon>
        <taxon>Eucarida</taxon>
        <taxon>Decapoda</taxon>
        <taxon>Pleocyemata</taxon>
        <taxon>Brachyura</taxon>
        <taxon>Eubrachyura</taxon>
        <taxon>Portunoidea</taxon>
        <taxon>Portunidae</taxon>
        <taxon>Portuninae</taxon>
        <taxon>Portunus</taxon>
    </lineage>
</organism>
<gene>
    <name evidence="1" type="ORF">E2C01_084885</name>
</gene>
<evidence type="ECO:0000313" key="1">
    <source>
        <dbReference type="EMBL" id="MPC89922.1"/>
    </source>
</evidence>
<proteinExistence type="predicted"/>
<accession>A0A5B7J156</accession>
<reference evidence="1 2" key="1">
    <citation type="submission" date="2019-05" db="EMBL/GenBank/DDBJ databases">
        <title>Another draft genome of Portunus trituberculatus and its Hox gene families provides insights of decapod evolution.</title>
        <authorList>
            <person name="Jeong J.-H."/>
            <person name="Song I."/>
            <person name="Kim S."/>
            <person name="Choi T."/>
            <person name="Kim D."/>
            <person name="Ryu S."/>
            <person name="Kim W."/>
        </authorList>
    </citation>
    <scope>NUCLEOTIDE SEQUENCE [LARGE SCALE GENOMIC DNA]</scope>
    <source>
        <tissue evidence="1">Muscle</tissue>
    </source>
</reference>
<sequence length="74" mass="8649">MQELTSRYSQSFIPFFGKLWSSLPVSVFPTSHDLISFIQEGSFKTFVPILWRLATEWAFFLYIFVALDQSFSLT</sequence>
<protein>
    <submittedName>
        <fullName evidence="1">Uncharacterized protein</fullName>
    </submittedName>
</protein>
<keyword evidence="2" id="KW-1185">Reference proteome</keyword>
<dbReference type="AlphaFoldDB" id="A0A5B7J156"/>
<dbReference type="EMBL" id="VSRR010082633">
    <property type="protein sequence ID" value="MPC89922.1"/>
    <property type="molecule type" value="Genomic_DNA"/>
</dbReference>
<comment type="caution">
    <text evidence="1">The sequence shown here is derived from an EMBL/GenBank/DDBJ whole genome shotgun (WGS) entry which is preliminary data.</text>
</comment>
<name>A0A5B7J156_PORTR</name>
<evidence type="ECO:0000313" key="2">
    <source>
        <dbReference type="Proteomes" id="UP000324222"/>
    </source>
</evidence>
<dbReference type="Proteomes" id="UP000324222">
    <property type="component" value="Unassembled WGS sequence"/>
</dbReference>